<evidence type="ECO:0000256" key="6">
    <source>
        <dbReference type="ARBA" id="ARBA00023136"/>
    </source>
</evidence>
<dbReference type="EMBL" id="PFMS01000099">
    <property type="protein sequence ID" value="PIZ15256.1"/>
    <property type="molecule type" value="Genomic_DNA"/>
</dbReference>
<evidence type="ECO:0000313" key="10">
    <source>
        <dbReference type="Proteomes" id="UP000234145"/>
    </source>
</evidence>
<dbReference type="PANTHER" id="PTHR30026:SF20">
    <property type="entry name" value="OUTER MEMBRANE PROTEIN TOLC"/>
    <property type="match status" value="1"/>
</dbReference>
<organism evidence="9 10">
    <name type="scientific">Candidatus Desantisbacteria bacterium CG_4_10_14_0_8_um_filter_39_17</name>
    <dbReference type="NCBI Taxonomy" id="1974542"/>
    <lineage>
        <taxon>Bacteria</taxon>
        <taxon>Candidatus Desantisiibacteriota</taxon>
    </lineage>
</organism>
<gene>
    <name evidence="9" type="ORF">COY51_05775</name>
</gene>
<dbReference type="Gene3D" id="1.20.1600.10">
    <property type="entry name" value="Outer membrane efflux proteins (OEP)"/>
    <property type="match status" value="1"/>
</dbReference>
<keyword evidence="8" id="KW-1133">Transmembrane helix</keyword>
<dbReference type="GO" id="GO:0015288">
    <property type="term" value="F:porin activity"/>
    <property type="evidence" value="ECO:0007669"/>
    <property type="project" value="TreeGrafter"/>
</dbReference>
<evidence type="ECO:0000313" key="9">
    <source>
        <dbReference type="EMBL" id="PIZ15256.1"/>
    </source>
</evidence>
<comment type="subcellular location">
    <subcellularLocation>
        <location evidence="1">Cell outer membrane</location>
    </subcellularLocation>
</comment>
<dbReference type="InterPro" id="IPR003423">
    <property type="entry name" value="OMP_efflux"/>
</dbReference>
<protein>
    <recommendedName>
        <fullName evidence="11">TolC family protein</fullName>
    </recommendedName>
</protein>
<proteinExistence type="inferred from homology"/>
<keyword evidence="7" id="KW-0998">Cell outer membrane</keyword>
<dbReference type="AlphaFoldDB" id="A0A2H9PA46"/>
<dbReference type="InterPro" id="IPR051906">
    <property type="entry name" value="TolC-like"/>
</dbReference>
<dbReference type="PANTHER" id="PTHR30026">
    <property type="entry name" value="OUTER MEMBRANE PROTEIN TOLC"/>
    <property type="match status" value="1"/>
</dbReference>
<dbReference type="GO" id="GO:0009279">
    <property type="term" value="C:cell outer membrane"/>
    <property type="evidence" value="ECO:0007669"/>
    <property type="project" value="UniProtKB-SubCell"/>
</dbReference>
<dbReference type="Pfam" id="PF02321">
    <property type="entry name" value="OEP"/>
    <property type="match status" value="2"/>
</dbReference>
<evidence type="ECO:0000256" key="1">
    <source>
        <dbReference type="ARBA" id="ARBA00004442"/>
    </source>
</evidence>
<dbReference type="GO" id="GO:1990281">
    <property type="term" value="C:efflux pump complex"/>
    <property type="evidence" value="ECO:0007669"/>
    <property type="project" value="TreeGrafter"/>
</dbReference>
<evidence type="ECO:0000256" key="4">
    <source>
        <dbReference type="ARBA" id="ARBA00022452"/>
    </source>
</evidence>
<keyword evidence="6 8" id="KW-0472">Membrane</keyword>
<accession>A0A2H9PA46</accession>
<dbReference type="Proteomes" id="UP000234145">
    <property type="component" value="Unassembled WGS sequence"/>
</dbReference>
<keyword evidence="3" id="KW-0813">Transport</keyword>
<evidence type="ECO:0000256" key="5">
    <source>
        <dbReference type="ARBA" id="ARBA00022692"/>
    </source>
</evidence>
<dbReference type="SUPFAM" id="SSF56954">
    <property type="entry name" value="Outer membrane efflux proteins (OEP)"/>
    <property type="match status" value="1"/>
</dbReference>
<feature type="transmembrane region" description="Helical" evidence="8">
    <location>
        <begin position="12"/>
        <end position="30"/>
    </location>
</feature>
<keyword evidence="5 8" id="KW-0812">Transmembrane</keyword>
<evidence type="ECO:0000256" key="3">
    <source>
        <dbReference type="ARBA" id="ARBA00022448"/>
    </source>
</evidence>
<evidence type="ECO:0000256" key="8">
    <source>
        <dbReference type="SAM" id="Phobius"/>
    </source>
</evidence>
<comment type="similarity">
    <text evidence="2">Belongs to the outer membrane factor (OMF) (TC 1.B.17) family.</text>
</comment>
<evidence type="ECO:0000256" key="2">
    <source>
        <dbReference type="ARBA" id="ARBA00007613"/>
    </source>
</evidence>
<reference evidence="10" key="1">
    <citation type="submission" date="2017-09" db="EMBL/GenBank/DDBJ databases">
        <title>Depth-based differentiation of microbial function through sediment-hosted aquifers and enrichment of novel symbionts in the deep terrestrial subsurface.</title>
        <authorList>
            <person name="Probst A.J."/>
            <person name="Ladd B."/>
            <person name="Jarett J.K."/>
            <person name="Geller-Mcgrath D.E."/>
            <person name="Sieber C.M.K."/>
            <person name="Emerson J.B."/>
            <person name="Anantharaman K."/>
            <person name="Thomas B.C."/>
            <person name="Malmstrom R."/>
            <person name="Stieglmeier M."/>
            <person name="Klingl A."/>
            <person name="Woyke T."/>
            <person name="Ryan C.M."/>
            <person name="Banfield J.F."/>
        </authorList>
    </citation>
    <scope>NUCLEOTIDE SEQUENCE [LARGE SCALE GENOMIC DNA]</scope>
</reference>
<keyword evidence="4" id="KW-1134">Transmembrane beta strand</keyword>
<evidence type="ECO:0000256" key="7">
    <source>
        <dbReference type="ARBA" id="ARBA00023237"/>
    </source>
</evidence>
<comment type="caution">
    <text evidence="9">The sequence shown here is derived from an EMBL/GenBank/DDBJ whole genome shotgun (WGS) entry which is preliminary data.</text>
</comment>
<sequence>MAKLQRKLKLGVIMKIIYSVLIIFSFLYYFNGNVCAGGETLSLEQCIKLAFEHKPGFRIVQHNMISADWTLKKAYAGSNSSDPDNNYSAFLSLEQYIYDFGRSRRETLKAKESNAISLASFEAKKQEIIYNVTQTYYSYLKAKHIKELNSESLKKAQQYLFRAKGFYEVGTKPRIDVTRAEVDVANTQLADLKAQNSLKLARLELINAIGLKPQEYFEVEDRVETSSFDISLEQCMKTAFSFRVDLKQQGSNLKIAQINLDSARNFYNLSLSARTNLAYCGQEFPLQNTWSWGAGLNFSVPVFNGFSKWLDIKSAKENLSSEIIKKEEIESSVGYEIEQIYLSIKELQESIEVAKKSLIQAQENLLLAEGRYISGVSSMIELADARVLLKSAQVNFTQSIYDYAIAVAKIKKSMGVGIVK</sequence>
<evidence type="ECO:0008006" key="11">
    <source>
        <dbReference type="Google" id="ProtNLM"/>
    </source>
</evidence>
<dbReference type="GO" id="GO:0015562">
    <property type="term" value="F:efflux transmembrane transporter activity"/>
    <property type="evidence" value="ECO:0007669"/>
    <property type="project" value="InterPro"/>
</dbReference>
<name>A0A2H9PA46_9BACT</name>